<evidence type="ECO:0000313" key="1">
    <source>
        <dbReference type="EMBL" id="GAA3120800.1"/>
    </source>
</evidence>
<dbReference type="Proteomes" id="UP001500893">
    <property type="component" value="Unassembled WGS sequence"/>
</dbReference>
<organism evidence="1 2">
    <name type="scientific">Streptomyces rameus</name>
    <dbReference type="NCBI Taxonomy" id="68261"/>
    <lineage>
        <taxon>Bacteria</taxon>
        <taxon>Bacillati</taxon>
        <taxon>Actinomycetota</taxon>
        <taxon>Actinomycetes</taxon>
        <taxon>Kitasatosporales</taxon>
        <taxon>Streptomycetaceae</taxon>
        <taxon>Streptomyces</taxon>
    </lineage>
</organism>
<keyword evidence="2" id="KW-1185">Reference proteome</keyword>
<name>A0ABP6MNW2_9ACTN</name>
<protein>
    <submittedName>
        <fullName evidence="1">Uncharacterized protein</fullName>
    </submittedName>
</protein>
<comment type="caution">
    <text evidence="1">The sequence shown here is derived from an EMBL/GenBank/DDBJ whole genome shotgun (WGS) entry which is preliminary data.</text>
</comment>
<accession>A0ABP6MNW2</accession>
<dbReference type="EMBL" id="BAAAVM010000004">
    <property type="protein sequence ID" value="GAA3120800.1"/>
    <property type="molecule type" value="Genomic_DNA"/>
</dbReference>
<gene>
    <name evidence="1" type="ORF">GCM10010521_05160</name>
</gene>
<evidence type="ECO:0000313" key="2">
    <source>
        <dbReference type="Proteomes" id="UP001500893"/>
    </source>
</evidence>
<reference evidence="2" key="1">
    <citation type="journal article" date="2019" name="Int. J. Syst. Evol. Microbiol.">
        <title>The Global Catalogue of Microorganisms (GCM) 10K type strain sequencing project: providing services to taxonomists for standard genome sequencing and annotation.</title>
        <authorList>
            <consortium name="The Broad Institute Genomics Platform"/>
            <consortium name="The Broad Institute Genome Sequencing Center for Infectious Disease"/>
            <person name="Wu L."/>
            <person name="Ma J."/>
        </authorList>
    </citation>
    <scope>NUCLEOTIDE SEQUENCE [LARGE SCALE GENOMIC DNA]</scope>
    <source>
        <strain evidence="2">JCM 11574</strain>
    </source>
</reference>
<sequence>MPLDEHVRYAETAQEQGEGQAHQRTAHDEDGHLVIGFLLHQGSRGRGRDVGRIGVSVPSGRAFACAITRVVHASRAHRGKGHRIKKR</sequence>
<proteinExistence type="predicted"/>